<dbReference type="Pfam" id="PF04984">
    <property type="entry name" value="Phage_sheath_1"/>
    <property type="match status" value="1"/>
</dbReference>
<dbReference type="PANTHER" id="PTHR35861:SF1">
    <property type="entry name" value="PHAGE TAIL SHEATH PROTEIN"/>
    <property type="match status" value="1"/>
</dbReference>
<dbReference type="Pfam" id="PF17482">
    <property type="entry name" value="Phage_sheath_1C"/>
    <property type="match status" value="1"/>
</dbReference>
<keyword evidence="6" id="KW-1185">Reference proteome</keyword>
<comment type="caution">
    <text evidence="5">The sequence shown here is derived from an EMBL/GenBank/DDBJ whole genome shotgun (WGS) entry which is preliminary data.</text>
</comment>
<dbReference type="InterPro" id="IPR052042">
    <property type="entry name" value="Tail_sheath_structural"/>
</dbReference>
<dbReference type="InterPro" id="IPR020287">
    <property type="entry name" value="Tail_sheath_C"/>
</dbReference>
<evidence type="ECO:0000259" key="4">
    <source>
        <dbReference type="Pfam" id="PF17482"/>
    </source>
</evidence>
<comment type="similarity">
    <text evidence="1">Belongs to the myoviridae tail sheath protein family.</text>
</comment>
<evidence type="ECO:0000313" key="5">
    <source>
        <dbReference type="EMBL" id="MBB5872952.1"/>
    </source>
</evidence>
<accession>A0A841C1L8</accession>
<feature type="region of interest" description="Disordered" evidence="2">
    <location>
        <begin position="158"/>
        <end position="194"/>
    </location>
</feature>
<evidence type="ECO:0000256" key="1">
    <source>
        <dbReference type="ARBA" id="ARBA00008005"/>
    </source>
</evidence>
<evidence type="ECO:0000259" key="3">
    <source>
        <dbReference type="Pfam" id="PF04984"/>
    </source>
</evidence>
<feature type="domain" description="Tail sheath protein subtilisin-like" evidence="3">
    <location>
        <begin position="112"/>
        <end position="288"/>
    </location>
</feature>
<evidence type="ECO:0000313" key="6">
    <source>
        <dbReference type="Proteomes" id="UP000587527"/>
    </source>
</evidence>
<gene>
    <name evidence="5" type="ORF">F4553_006386</name>
</gene>
<organism evidence="5 6">
    <name type="scientific">Allocatelliglobosispora scoriae</name>
    <dbReference type="NCBI Taxonomy" id="643052"/>
    <lineage>
        <taxon>Bacteria</taxon>
        <taxon>Bacillati</taxon>
        <taxon>Actinomycetota</taxon>
        <taxon>Actinomycetes</taxon>
        <taxon>Micromonosporales</taxon>
        <taxon>Micromonosporaceae</taxon>
        <taxon>Allocatelliglobosispora</taxon>
    </lineage>
</organism>
<dbReference type="AlphaFoldDB" id="A0A841C1L8"/>
<dbReference type="InterPro" id="IPR035089">
    <property type="entry name" value="Phage_sheath_subtilisin"/>
</dbReference>
<dbReference type="PANTHER" id="PTHR35861">
    <property type="match status" value="1"/>
</dbReference>
<protein>
    <submittedName>
        <fullName evidence="5">Phage tail sheath protein FI</fullName>
    </submittedName>
</protein>
<name>A0A841C1L8_9ACTN</name>
<dbReference type="Proteomes" id="UP000587527">
    <property type="component" value="Unassembled WGS sequence"/>
</dbReference>
<feature type="domain" description="Tail sheath protein C-terminal" evidence="4">
    <location>
        <begin position="292"/>
        <end position="396"/>
    </location>
</feature>
<dbReference type="Gene3D" id="3.40.50.11780">
    <property type="match status" value="1"/>
</dbReference>
<proteinExistence type="inferred from homology"/>
<dbReference type="RefSeq" id="WP_184843357.1">
    <property type="nucleotide sequence ID" value="NZ_JACHMN010000003.1"/>
</dbReference>
<reference evidence="5 6" key="1">
    <citation type="submission" date="2020-08" db="EMBL/GenBank/DDBJ databases">
        <title>Sequencing the genomes of 1000 actinobacteria strains.</title>
        <authorList>
            <person name="Klenk H.-P."/>
        </authorList>
    </citation>
    <scope>NUCLEOTIDE SEQUENCE [LARGE SCALE GENOMIC DNA]</scope>
    <source>
        <strain evidence="5 6">DSM 45362</strain>
    </source>
</reference>
<sequence length="408" mass="43925">MPMYSSPGIYVEEVSGGSRPIESVGTSTAGFVGTAPLGSARRHEAVAINSWSEFLRVFVGDATVSTPLSRAVYGFFDNGGGRCYVVNIPQGEPLAGKGRQRSGLRLLEAIDEVAIVAAPGYTDALSYEDLLAHCELMGDRMAILDGPEQVGDVEQLTRVGTGTAPAKPKRAATDKPADGETAPAEESPGLRPRQSDYGTFYVPWLVVRDSLTGEVVSTPPSGHVAGVWARTDTLRGVHKAPANEAVRGAVDLSYRVTKVEQDILNPAGVNCIRHFPAEGIRIWGARTLAASASEWRYLNVRRLFNMLKESIGDGTRWIVFEPNDNLLWKSIRRDIDAFLTRVWRDGALQGRSPQEAFFVKCDEETNPAEVRDAGQVVTLIGVAPVKPAEFVIFKISQSAGVGGDQAGA</sequence>
<dbReference type="EMBL" id="JACHMN010000003">
    <property type="protein sequence ID" value="MBB5872952.1"/>
    <property type="molecule type" value="Genomic_DNA"/>
</dbReference>
<evidence type="ECO:0000256" key="2">
    <source>
        <dbReference type="SAM" id="MobiDB-lite"/>
    </source>
</evidence>